<dbReference type="PANTHER" id="PTHR23501:SF43">
    <property type="entry name" value="MULTIDRUG TRANSPORTER, PUTATIVE (AFU_ORTHOLOGUE AFUA_6G03040)-RELATED"/>
    <property type="match status" value="1"/>
</dbReference>
<dbReference type="PRINTS" id="PR01036">
    <property type="entry name" value="TCRTETB"/>
</dbReference>
<feature type="transmembrane region" description="Helical" evidence="5">
    <location>
        <begin position="73"/>
        <end position="97"/>
    </location>
</feature>
<evidence type="ECO:0000256" key="1">
    <source>
        <dbReference type="ARBA" id="ARBA00004141"/>
    </source>
</evidence>
<dbReference type="Gene3D" id="1.20.1250.20">
    <property type="entry name" value="MFS general substrate transporter like domains"/>
    <property type="match status" value="1"/>
</dbReference>
<feature type="transmembrane region" description="Helical" evidence="5">
    <location>
        <begin position="269"/>
        <end position="288"/>
    </location>
</feature>
<evidence type="ECO:0000313" key="7">
    <source>
        <dbReference type="EMBL" id="KAF2181151.1"/>
    </source>
</evidence>
<feature type="transmembrane region" description="Helical" evidence="5">
    <location>
        <begin position="444"/>
        <end position="465"/>
    </location>
</feature>
<feature type="transmembrane region" description="Helical" evidence="5">
    <location>
        <begin position="164"/>
        <end position="185"/>
    </location>
</feature>
<feature type="transmembrane region" description="Helical" evidence="5">
    <location>
        <begin position="300"/>
        <end position="321"/>
    </location>
</feature>
<dbReference type="PANTHER" id="PTHR23501">
    <property type="entry name" value="MAJOR FACILITATOR SUPERFAMILY"/>
    <property type="match status" value="1"/>
</dbReference>
<dbReference type="GO" id="GO:0005886">
    <property type="term" value="C:plasma membrane"/>
    <property type="evidence" value="ECO:0007669"/>
    <property type="project" value="TreeGrafter"/>
</dbReference>
<evidence type="ECO:0000259" key="6">
    <source>
        <dbReference type="PROSITE" id="PS50850"/>
    </source>
</evidence>
<evidence type="ECO:0000256" key="5">
    <source>
        <dbReference type="SAM" id="Phobius"/>
    </source>
</evidence>
<feature type="transmembrane region" description="Helical" evidence="5">
    <location>
        <begin position="342"/>
        <end position="365"/>
    </location>
</feature>
<feature type="transmembrane region" description="Helical" evidence="5">
    <location>
        <begin position="548"/>
        <end position="566"/>
    </location>
</feature>
<keyword evidence="8" id="KW-1185">Reference proteome</keyword>
<proteinExistence type="predicted"/>
<dbReference type="Gene3D" id="1.20.1720.10">
    <property type="entry name" value="Multidrug resistance protein D"/>
    <property type="match status" value="1"/>
</dbReference>
<dbReference type="PROSITE" id="PS50850">
    <property type="entry name" value="MFS"/>
    <property type="match status" value="1"/>
</dbReference>
<dbReference type="Proteomes" id="UP000800200">
    <property type="component" value="Unassembled WGS sequence"/>
</dbReference>
<evidence type="ECO:0000313" key="8">
    <source>
        <dbReference type="Proteomes" id="UP000800200"/>
    </source>
</evidence>
<protein>
    <recommendedName>
        <fullName evidence="6">Major facilitator superfamily (MFS) profile domain-containing protein</fullName>
    </recommendedName>
</protein>
<dbReference type="InterPro" id="IPR011701">
    <property type="entry name" value="MFS"/>
</dbReference>
<gene>
    <name evidence="7" type="ORF">K469DRAFT_692381</name>
</gene>
<feature type="domain" description="Major facilitator superfamily (MFS) profile" evidence="6">
    <location>
        <begin position="74"/>
        <end position="570"/>
    </location>
</feature>
<accession>A0A6A6DNT3</accession>
<keyword evidence="2 5" id="KW-0812">Transmembrane</keyword>
<dbReference type="SUPFAM" id="SSF103473">
    <property type="entry name" value="MFS general substrate transporter"/>
    <property type="match status" value="1"/>
</dbReference>
<feature type="transmembrane region" description="Helical" evidence="5">
    <location>
        <begin position="410"/>
        <end position="432"/>
    </location>
</feature>
<sequence length="578" mass="62911">MRQGIPAIFAYAKLPPRDLRLVALPGPQDSSIPHGARSEEIERQSTTVSKAEAGENGLGDFQSYYLKGWKLQVLSFALCLGLFLATLESTIVSTSLLSITNSLHSFQKSSWIVTSYLLTFTGFLVIIAKLSDIFGRKAMIVFCLLTFITFSIACGFAQTSIQLIVFRAFQGIGGGGIYALTFVILPENISPKEYPVYAAIVSSVLAFSSLLGPLLGGLICDHASWRWVFFLNAPAGLVAPVLVAIALPGKRPSDSTASSKSIRRKLRRIDYLGAFLVLSSSIMFVTALEQGGTGFSWRSSVVLSLLIISIFPFLGCLLRSWQQRHRYESEEPILAWNLLTDRFSLGMFLNAFFAGSAFLSAIIILPQQFQVVYGDSPEKAGYQLLCVTLVSPVFSGVAGFLMQKKQTPPLYILIVGQSLIVLGCGLACSVSPSTRSFPRVEYGYQAIMGAGFGLCLSTVVMAAPLAFPREDMAVGMGTTNQMRNLGGSIGISICANLLSSTLSNQLNDRLSPTQFHALLGSAEAIDVIPRELQDQVREAFSRSFTRQMQAITGLGVAGLLFTLIMIERRPRFQKSREN</sequence>
<feature type="transmembrane region" description="Helical" evidence="5">
    <location>
        <begin position="225"/>
        <end position="248"/>
    </location>
</feature>
<dbReference type="InterPro" id="IPR020846">
    <property type="entry name" value="MFS_dom"/>
</dbReference>
<dbReference type="GO" id="GO:0022857">
    <property type="term" value="F:transmembrane transporter activity"/>
    <property type="evidence" value="ECO:0007669"/>
    <property type="project" value="InterPro"/>
</dbReference>
<dbReference type="InterPro" id="IPR036259">
    <property type="entry name" value="MFS_trans_sf"/>
</dbReference>
<evidence type="ECO:0000256" key="3">
    <source>
        <dbReference type="ARBA" id="ARBA00022989"/>
    </source>
</evidence>
<reference evidence="7" key="1">
    <citation type="journal article" date="2020" name="Stud. Mycol.">
        <title>101 Dothideomycetes genomes: a test case for predicting lifestyles and emergence of pathogens.</title>
        <authorList>
            <person name="Haridas S."/>
            <person name="Albert R."/>
            <person name="Binder M."/>
            <person name="Bloem J."/>
            <person name="Labutti K."/>
            <person name="Salamov A."/>
            <person name="Andreopoulos B."/>
            <person name="Baker S."/>
            <person name="Barry K."/>
            <person name="Bills G."/>
            <person name="Bluhm B."/>
            <person name="Cannon C."/>
            <person name="Castanera R."/>
            <person name="Culley D."/>
            <person name="Daum C."/>
            <person name="Ezra D."/>
            <person name="Gonzalez J."/>
            <person name="Henrissat B."/>
            <person name="Kuo A."/>
            <person name="Liang C."/>
            <person name="Lipzen A."/>
            <person name="Lutzoni F."/>
            <person name="Magnuson J."/>
            <person name="Mondo S."/>
            <person name="Nolan M."/>
            <person name="Ohm R."/>
            <person name="Pangilinan J."/>
            <person name="Park H.-J."/>
            <person name="Ramirez L."/>
            <person name="Alfaro M."/>
            <person name="Sun H."/>
            <person name="Tritt A."/>
            <person name="Yoshinaga Y."/>
            <person name="Zwiers L.-H."/>
            <person name="Turgeon B."/>
            <person name="Goodwin S."/>
            <person name="Spatafora J."/>
            <person name="Crous P."/>
            <person name="Grigoriev I."/>
        </authorList>
    </citation>
    <scope>NUCLEOTIDE SEQUENCE</scope>
    <source>
        <strain evidence="7">CBS 207.26</strain>
    </source>
</reference>
<evidence type="ECO:0000256" key="4">
    <source>
        <dbReference type="ARBA" id="ARBA00023136"/>
    </source>
</evidence>
<feature type="transmembrane region" description="Helical" evidence="5">
    <location>
        <begin position="485"/>
        <end position="502"/>
    </location>
</feature>
<organism evidence="7 8">
    <name type="scientific">Zopfia rhizophila CBS 207.26</name>
    <dbReference type="NCBI Taxonomy" id="1314779"/>
    <lineage>
        <taxon>Eukaryota</taxon>
        <taxon>Fungi</taxon>
        <taxon>Dikarya</taxon>
        <taxon>Ascomycota</taxon>
        <taxon>Pezizomycotina</taxon>
        <taxon>Dothideomycetes</taxon>
        <taxon>Dothideomycetes incertae sedis</taxon>
        <taxon>Zopfiaceae</taxon>
        <taxon>Zopfia</taxon>
    </lineage>
</organism>
<dbReference type="EMBL" id="ML994654">
    <property type="protein sequence ID" value="KAF2181151.1"/>
    <property type="molecule type" value="Genomic_DNA"/>
</dbReference>
<keyword evidence="4 5" id="KW-0472">Membrane</keyword>
<feature type="transmembrane region" description="Helical" evidence="5">
    <location>
        <begin position="109"/>
        <end position="127"/>
    </location>
</feature>
<feature type="transmembrane region" description="Helical" evidence="5">
    <location>
        <begin position="139"/>
        <end position="158"/>
    </location>
</feature>
<dbReference type="AlphaFoldDB" id="A0A6A6DNT3"/>
<feature type="transmembrane region" description="Helical" evidence="5">
    <location>
        <begin position="380"/>
        <end position="401"/>
    </location>
</feature>
<comment type="subcellular location">
    <subcellularLocation>
        <location evidence="1">Membrane</location>
        <topology evidence="1">Multi-pass membrane protein</topology>
    </subcellularLocation>
</comment>
<dbReference type="OrthoDB" id="440553at2759"/>
<dbReference type="Pfam" id="PF07690">
    <property type="entry name" value="MFS_1"/>
    <property type="match status" value="1"/>
</dbReference>
<name>A0A6A6DNT3_9PEZI</name>
<keyword evidence="3 5" id="KW-1133">Transmembrane helix</keyword>
<evidence type="ECO:0000256" key="2">
    <source>
        <dbReference type="ARBA" id="ARBA00022692"/>
    </source>
</evidence>
<feature type="transmembrane region" description="Helical" evidence="5">
    <location>
        <begin position="197"/>
        <end position="219"/>
    </location>
</feature>